<name>A0A9N8HRR7_9STRA</name>
<keyword evidence="2" id="KW-1185">Reference proteome</keyword>
<dbReference type="Gene3D" id="1.25.40.20">
    <property type="entry name" value="Ankyrin repeat-containing domain"/>
    <property type="match status" value="1"/>
</dbReference>
<organism evidence="1 2">
    <name type="scientific">Seminavis robusta</name>
    <dbReference type="NCBI Taxonomy" id="568900"/>
    <lineage>
        <taxon>Eukaryota</taxon>
        <taxon>Sar</taxon>
        <taxon>Stramenopiles</taxon>
        <taxon>Ochrophyta</taxon>
        <taxon>Bacillariophyta</taxon>
        <taxon>Bacillariophyceae</taxon>
        <taxon>Bacillariophycidae</taxon>
        <taxon>Naviculales</taxon>
        <taxon>Naviculaceae</taxon>
        <taxon>Seminavis</taxon>
    </lineage>
</organism>
<dbReference type="InterPro" id="IPR036770">
    <property type="entry name" value="Ankyrin_rpt-contain_sf"/>
</dbReference>
<dbReference type="AlphaFoldDB" id="A0A9N8HRR7"/>
<evidence type="ECO:0000313" key="2">
    <source>
        <dbReference type="Proteomes" id="UP001153069"/>
    </source>
</evidence>
<gene>
    <name evidence="1" type="ORF">SEMRO_1431_G272020.1</name>
</gene>
<comment type="caution">
    <text evidence="1">The sequence shown here is derived from an EMBL/GenBank/DDBJ whole genome shotgun (WGS) entry which is preliminary data.</text>
</comment>
<dbReference type="EMBL" id="CAICTM010001429">
    <property type="protein sequence ID" value="CAB9523556.1"/>
    <property type="molecule type" value="Genomic_DNA"/>
</dbReference>
<evidence type="ECO:0000313" key="1">
    <source>
        <dbReference type="EMBL" id="CAB9523556.1"/>
    </source>
</evidence>
<accession>A0A9N8HRR7</accession>
<reference evidence="1" key="1">
    <citation type="submission" date="2020-06" db="EMBL/GenBank/DDBJ databases">
        <authorList>
            <consortium name="Plant Systems Biology data submission"/>
        </authorList>
    </citation>
    <scope>NUCLEOTIDE SEQUENCE</scope>
    <source>
        <strain evidence="1">D6</strain>
    </source>
</reference>
<sequence>MDWVHSAQGARNHICGLEWSMYEGDIEEALRRFNGDRNGGNVAEKKDSEGRYLLWEGIDEAASLRIIEMIVQQAPDVLKEADSEYGQLALARAITEGHPDVNVLQLLATQYPAACTHRDRKGRTPMDILEEQKERNPSFYTDDRYEKVCKILQRK</sequence>
<protein>
    <submittedName>
        <fullName evidence="1">Uncharacterized protein</fullName>
    </submittedName>
</protein>
<dbReference type="Proteomes" id="UP001153069">
    <property type="component" value="Unassembled WGS sequence"/>
</dbReference>
<proteinExistence type="predicted"/>